<accession>A0A0K3C8A6</accession>
<dbReference type="GO" id="GO:0002181">
    <property type="term" value="P:cytoplasmic translation"/>
    <property type="evidence" value="ECO:0007669"/>
    <property type="project" value="TreeGrafter"/>
</dbReference>
<gene>
    <name evidence="4" type="primary">FGENESH: predicted gene_1.698</name>
    <name evidence="5" type="ORF">AAT19DRAFT_9149</name>
    <name evidence="4" type="ORF">BN2166_0006980</name>
</gene>
<dbReference type="EMBL" id="CWKI01000001">
    <property type="protein sequence ID" value="CTR04837.1"/>
    <property type="molecule type" value="Genomic_DNA"/>
</dbReference>
<dbReference type="Proteomes" id="UP000239560">
    <property type="component" value="Unassembled WGS sequence"/>
</dbReference>
<evidence type="ECO:0000313" key="6">
    <source>
        <dbReference type="Proteomes" id="UP000199069"/>
    </source>
</evidence>
<dbReference type="GO" id="GO:0003735">
    <property type="term" value="F:structural constituent of ribosome"/>
    <property type="evidence" value="ECO:0007669"/>
    <property type="project" value="InterPro"/>
</dbReference>
<keyword evidence="2 4" id="KW-0689">Ribosomal protein</keyword>
<dbReference type="SMART" id="SM01380">
    <property type="entry name" value="Ribosomal_L31e"/>
    <property type="match status" value="1"/>
</dbReference>
<dbReference type="InterPro" id="IPR023621">
    <property type="entry name" value="Ribosomal_eL31_dom_sf"/>
</dbReference>
<evidence type="ECO:0000313" key="7">
    <source>
        <dbReference type="Proteomes" id="UP000239560"/>
    </source>
</evidence>
<sequence length="127" mass="14241">MARGQSNTERKTRSALTDVVAREYTIHLHTKVHGKGFKHRAPSAVKAVRTFAQKAMGTKKVLLEPSVNAAIWGKGIKNVPHRLRVRLHRKRNDDESAKEDEKLYTLVSVVPTTNFKGLNTTVVEADE</sequence>
<dbReference type="Proteomes" id="UP000199069">
    <property type="component" value="Unassembled WGS sequence"/>
</dbReference>
<evidence type="ECO:0000256" key="2">
    <source>
        <dbReference type="ARBA" id="ARBA00022980"/>
    </source>
</evidence>
<dbReference type="AlphaFoldDB" id="A0A0K3C8A6"/>
<evidence type="ECO:0000256" key="1">
    <source>
        <dbReference type="ARBA" id="ARBA00010808"/>
    </source>
</evidence>
<evidence type="ECO:0000313" key="4">
    <source>
        <dbReference type="EMBL" id="CTR04837.1"/>
    </source>
</evidence>
<dbReference type="PANTHER" id="PTHR10956">
    <property type="entry name" value="60S RIBOSOMAL PROTEIN L31"/>
    <property type="match status" value="1"/>
</dbReference>
<keyword evidence="3" id="KW-0687">Ribonucleoprotein</keyword>
<dbReference type="OMA" id="EVWKQGI"/>
<evidence type="ECO:0000256" key="3">
    <source>
        <dbReference type="ARBA" id="ARBA00023274"/>
    </source>
</evidence>
<organism evidence="4 6">
    <name type="scientific">Rhodotorula toruloides</name>
    <name type="common">Yeast</name>
    <name type="synonym">Rhodosporidium toruloides</name>
    <dbReference type="NCBI Taxonomy" id="5286"/>
    <lineage>
        <taxon>Eukaryota</taxon>
        <taxon>Fungi</taxon>
        <taxon>Dikarya</taxon>
        <taxon>Basidiomycota</taxon>
        <taxon>Pucciniomycotina</taxon>
        <taxon>Microbotryomycetes</taxon>
        <taxon>Sporidiobolales</taxon>
        <taxon>Sporidiobolaceae</taxon>
        <taxon>Rhodotorula</taxon>
    </lineage>
</organism>
<dbReference type="PANTHER" id="PTHR10956:SF0">
    <property type="entry name" value="60S RIBOSOMAL PROTEIN L31"/>
    <property type="match status" value="1"/>
</dbReference>
<dbReference type="CDD" id="cd00463">
    <property type="entry name" value="Ribosomal_L31e"/>
    <property type="match status" value="1"/>
</dbReference>
<reference evidence="5 7" key="2">
    <citation type="journal article" date="2018" name="Elife">
        <title>Functional genomics of lipid metabolism in the oleaginous yeast Rhodosporidium toruloides.</title>
        <authorList>
            <person name="Coradetti S.T."/>
            <person name="Pinel D."/>
            <person name="Geiselman G."/>
            <person name="Ito M."/>
            <person name="Mondo S."/>
            <person name="Reilly M.C."/>
            <person name="Cheng Y.F."/>
            <person name="Bauer S."/>
            <person name="Grigoriev I."/>
            <person name="Gladden J.M."/>
            <person name="Simmons B.A."/>
            <person name="Brem R."/>
            <person name="Arkin A.P."/>
            <person name="Skerker J.M."/>
        </authorList>
    </citation>
    <scope>NUCLEOTIDE SEQUENCE [LARGE SCALE GENOMIC DNA]</scope>
    <source>
        <strain evidence="5 7">NBRC 0880</strain>
    </source>
</reference>
<dbReference type="STRING" id="5286.A0A0K3C8A6"/>
<reference evidence="4 6" key="1">
    <citation type="submission" date="2015-07" db="EMBL/GenBank/DDBJ databases">
        <authorList>
            <person name="Cajimat M.N.B."/>
            <person name="Milazzo M.L."/>
            <person name="Fulhorst C.F."/>
        </authorList>
    </citation>
    <scope>NUCLEOTIDE SEQUENCE [LARGE SCALE GENOMIC DNA]</scope>
    <source>
        <strain evidence="4">Single colony</strain>
    </source>
</reference>
<name>A0A0K3C8A6_RHOTO</name>
<dbReference type="EMBL" id="LCTV02000001">
    <property type="protein sequence ID" value="PRQ78081.1"/>
    <property type="molecule type" value="Genomic_DNA"/>
</dbReference>
<dbReference type="SUPFAM" id="SSF54575">
    <property type="entry name" value="Ribosomal protein L31e"/>
    <property type="match status" value="1"/>
</dbReference>
<dbReference type="Gene3D" id="3.10.440.10">
    <property type="match status" value="1"/>
</dbReference>
<proteinExistence type="inferred from homology"/>
<protein>
    <submittedName>
        <fullName evidence="4">BY PROTMAP: gi|472586916|gb|EMS24415.1| large subunit ribosomal protein L31e [Rhodosporidium toruloides NP11] gi|647394905|emb|CDR36140.1| RHTO0S01e15148g1_1 [Rhodosporidium toruloides]</fullName>
    </submittedName>
    <submittedName>
        <fullName evidence="5">Ribosomal protein L31e-domain containing protein</fullName>
    </submittedName>
</protein>
<dbReference type="InterPro" id="IPR000054">
    <property type="entry name" value="Ribosomal_eL31"/>
</dbReference>
<dbReference type="OrthoDB" id="9739313at2759"/>
<comment type="similarity">
    <text evidence="1">Belongs to the eukaryotic ribosomal protein eL31 family.</text>
</comment>
<evidence type="ECO:0000313" key="5">
    <source>
        <dbReference type="EMBL" id="PRQ78081.1"/>
    </source>
</evidence>
<dbReference type="Pfam" id="PF01198">
    <property type="entry name" value="Ribosomal_L31e"/>
    <property type="match status" value="1"/>
</dbReference>
<keyword evidence="6" id="KW-1185">Reference proteome</keyword>
<dbReference type="GO" id="GO:0022625">
    <property type="term" value="C:cytosolic large ribosomal subunit"/>
    <property type="evidence" value="ECO:0007669"/>
    <property type="project" value="TreeGrafter"/>
</dbReference>
<dbReference type="FunFam" id="3.10.440.10:FF:000001">
    <property type="entry name" value="60S ribosomal protein L31"/>
    <property type="match status" value="1"/>
</dbReference>